<evidence type="ECO:0000256" key="1">
    <source>
        <dbReference type="SAM" id="Phobius"/>
    </source>
</evidence>
<comment type="caution">
    <text evidence="2">The sequence shown here is derived from an EMBL/GenBank/DDBJ whole genome shotgun (WGS) entry which is preliminary data.</text>
</comment>
<dbReference type="AlphaFoldDB" id="A0A9E2KQW3"/>
<dbReference type="EMBL" id="JAHLFT010000020">
    <property type="protein sequence ID" value="MBU3827842.1"/>
    <property type="molecule type" value="Genomic_DNA"/>
</dbReference>
<evidence type="ECO:0000313" key="3">
    <source>
        <dbReference type="Proteomes" id="UP000823844"/>
    </source>
</evidence>
<reference evidence="2" key="1">
    <citation type="journal article" date="2021" name="PeerJ">
        <title>Extensive microbial diversity within the chicken gut microbiome revealed by metagenomics and culture.</title>
        <authorList>
            <person name="Gilroy R."/>
            <person name="Ravi A."/>
            <person name="Getino M."/>
            <person name="Pursley I."/>
            <person name="Horton D.L."/>
            <person name="Alikhan N.F."/>
            <person name="Baker D."/>
            <person name="Gharbi K."/>
            <person name="Hall N."/>
            <person name="Watson M."/>
            <person name="Adriaenssens E.M."/>
            <person name="Foster-Nyarko E."/>
            <person name="Jarju S."/>
            <person name="Secka A."/>
            <person name="Antonio M."/>
            <person name="Oren A."/>
            <person name="Chaudhuri R.R."/>
            <person name="La Ragione R."/>
            <person name="Hildebrand F."/>
            <person name="Pallen M.J."/>
        </authorList>
    </citation>
    <scope>NUCLEOTIDE SEQUENCE</scope>
    <source>
        <strain evidence="2">F6-686</strain>
    </source>
</reference>
<keyword evidence="1" id="KW-1133">Transmembrane helix</keyword>
<organism evidence="2 3">
    <name type="scientific">Candidatus Lactobacillus pullistercoris</name>
    <dbReference type="NCBI Taxonomy" id="2838636"/>
    <lineage>
        <taxon>Bacteria</taxon>
        <taxon>Bacillati</taxon>
        <taxon>Bacillota</taxon>
        <taxon>Bacilli</taxon>
        <taxon>Lactobacillales</taxon>
        <taxon>Lactobacillaceae</taxon>
        <taxon>Lactobacillus</taxon>
    </lineage>
</organism>
<feature type="transmembrane region" description="Helical" evidence="1">
    <location>
        <begin position="206"/>
        <end position="227"/>
    </location>
</feature>
<dbReference type="Proteomes" id="UP000823844">
    <property type="component" value="Unassembled WGS sequence"/>
</dbReference>
<evidence type="ECO:0000313" key="2">
    <source>
        <dbReference type="EMBL" id="MBU3827842.1"/>
    </source>
</evidence>
<gene>
    <name evidence="2" type="ORF">H9806_01515</name>
</gene>
<accession>A0A9E2KQW3</accession>
<feature type="transmembrane region" description="Helical" evidence="1">
    <location>
        <begin position="118"/>
        <end position="140"/>
    </location>
</feature>
<feature type="transmembrane region" description="Helical" evidence="1">
    <location>
        <begin position="20"/>
        <end position="39"/>
    </location>
</feature>
<feature type="transmembrane region" description="Helical" evidence="1">
    <location>
        <begin position="164"/>
        <end position="185"/>
    </location>
</feature>
<protein>
    <submittedName>
        <fullName evidence="2">ABC transporter permease</fullName>
    </submittedName>
</protein>
<sequence>MTSFNTLFNRMFQQKSKTVYLIYLIQLFASFCLTILLLINSNGHTDQIVVNNHHESVNIFIVFMVVFAGIMFATSFLANFVYWIISAVKNEKIVRSQTWRLIPIDDTKFLLSNFTSAFLTYVWLCILEFLTALLASLPILCNGTVRDSIFATRHQLTADNWKQLLGILILTFLFAYAWYSVISLLNLSSRSIIDFLPIKSSKIVTFIIRVIIIFIILWLLFIVTSNLSQAIPAAFGIQNTNSPNDAIVLFLAFDIIISLIDAFLLSKFVEAKQN</sequence>
<feature type="transmembrane region" description="Helical" evidence="1">
    <location>
        <begin position="247"/>
        <end position="265"/>
    </location>
</feature>
<proteinExistence type="predicted"/>
<keyword evidence="1" id="KW-0472">Membrane</keyword>
<feature type="transmembrane region" description="Helical" evidence="1">
    <location>
        <begin position="59"/>
        <end position="85"/>
    </location>
</feature>
<name>A0A9E2KQW3_9LACO</name>
<keyword evidence="1" id="KW-0812">Transmembrane</keyword>
<reference evidence="2" key="2">
    <citation type="submission" date="2021-04" db="EMBL/GenBank/DDBJ databases">
        <authorList>
            <person name="Gilroy R."/>
        </authorList>
    </citation>
    <scope>NUCLEOTIDE SEQUENCE</scope>
    <source>
        <strain evidence="2">F6-686</strain>
    </source>
</reference>